<proteinExistence type="predicted"/>
<evidence type="ECO:0000313" key="1">
    <source>
        <dbReference type="EMBL" id="JAH09777.1"/>
    </source>
</evidence>
<name>A0A0E9PZV0_ANGAN</name>
<reference evidence="1" key="1">
    <citation type="submission" date="2014-11" db="EMBL/GenBank/DDBJ databases">
        <authorList>
            <person name="Amaro Gonzalez C."/>
        </authorList>
    </citation>
    <scope>NUCLEOTIDE SEQUENCE</scope>
</reference>
<dbReference type="EMBL" id="GBXM01098800">
    <property type="protein sequence ID" value="JAH09777.1"/>
    <property type="molecule type" value="Transcribed_RNA"/>
</dbReference>
<reference evidence="1" key="2">
    <citation type="journal article" date="2015" name="Fish Shellfish Immunol.">
        <title>Early steps in the European eel (Anguilla anguilla)-Vibrio vulnificus interaction in the gills: Role of the RtxA13 toxin.</title>
        <authorList>
            <person name="Callol A."/>
            <person name="Pajuelo D."/>
            <person name="Ebbesson L."/>
            <person name="Teles M."/>
            <person name="MacKenzie S."/>
            <person name="Amaro C."/>
        </authorList>
    </citation>
    <scope>NUCLEOTIDE SEQUENCE</scope>
</reference>
<protein>
    <submittedName>
        <fullName evidence="1">Uncharacterized protein</fullName>
    </submittedName>
</protein>
<accession>A0A0E9PZV0</accession>
<sequence length="10" mass="1180">MASKLCQRDE</sequence>
<organism evidence="1">
    <name type="scientific">Anguilla anguilla</name>
    <name type="common">European freshwater eel</name>
    <name type="synonym">Muraena anguilla</name>
    <dbReference type="NCBI Taxonomy" id="7936"/>
    <lineage>
        <taxon>Eukaryota</taxon>
        <taxon>Metazoa</taxon>
        <taxon>Chordata</taxon>
        <taxon>Craniata</taxon>
        <taxon>Vertebrata</taxon>
        <taxon>Euteleostomi</taxon>
        <taxon>Actinopterygii</taxon>
        <taxon>Neopterygii</taxon>
        <taxon>Teleostei</taxon>
        <taxon>Anguilliformes</taxon>
        <taxon>Anguillidae</taxon>
        <taxon>Anguilla</taxon>
    </lineage>
</organism>